<dbReference type="EMBL" id="JAGIKT010000059">
    <property type="protein sequence ID" value="MBP0114244.1"/>
    <property type="molecule type" value="Genomic_DNA"/>
</dbReference>
<proteinExistence type="predicted"/>
<gene>
    <name evidence="1" type="ORF">JWS04_24785</name>
</gene>
<protein>
    <submittedName>
        <fullName evidence="1">Uncharacterized protein</fullName>
    </submittedName>
</protein>
<comment type="caution">
    <text evidence="1">The sequence shown here is derived from an EMBL/GenBank/DDBJ whole genome shotgun (WGS) entry which is preliminary data.</text>
</comment>
<organism evidence="1 2">
    <name type="scientific">Bradyrhizobium vignae</name>
    <dbReference type="NCBI Taxonomy" id="1549949"/>
    <lineage>
        <taxon>Bacteria</taxon>
        <taxon>Pseudomonadati</taxon>
        <taxon>Pseudomonadota</taxon>
        <taxon>Alphaproteobacteria</taxon>
        <taxon>Hyphomicrobiales</taxon>
        <taxon>Nitrobacteraceae</taxon>
        <taxon>Bradyrhizobium</taxon>
    </lineage>
</organism>
<sequence length="63" mass="6941">MTVQKQRHAQAKLLRGQALPDMRDLAGKVAQYCGKSHLETVENHKLFRDRAEVSCGAAAHVLG</sequence>
<accession>A0ABS4A1F3</accession>
<name>A0ABS4A1F3_9BRAD</name>
<evidence type="ECO:0000313" key="1">
    <source>
        <dbReference type="EMBL" id="MBP0114244.1"/>
    </source>
</evidence>
<dbReference type="RefSeq" id="WP_164936749.1">
    <property type="nucleotide sequence ID" value="NZ_JAGIKT010000059.1"/>
</dbReference>
<dbReference type="Proteomes" id="UP000669317">
    <property type="component" value="Unassembled WGS sequence"/>
</dbReference>
<evidence type="ECO:0000313" key="2">
    <source>
        <dbReference type="Proteomes" id="UP000669317"/>
    </source>
</evidence>
<keyword evidence="2" id="KW-1185">Reference proteome</keyword>
<reference evidence="1 2" key="1">
    <citation type="submission" date="2021-03" db="EMBL/GenBank/DDBJ databases">
        <title>Genome Sequence of Bradyrhizobium vignae strain ISRA400.</title>
        <authorList>
            <person name="Tisa L.S."/>
            <person name="Svistoonoff S."/>
            <person name="Hocher V."/>
            <person name="Fall S."/>
            <person name="Zaiya A."/>
            <person name="Naing D."/>
            <person name="Niang N."/>
            <person name="Diouf A."/>
            <person name="Dasylva M.C."/>
            <person name="Toure O."/>
            <person name="Gueye M."/>
            <person name="Gully D."/>
            <person name="Tisseyre P."/>
            <person name="Simpson S."/>
            <person name="Morris K."/>
            <person name="Thomas W.K."/>
        </authorList>
    </citation>
    <scope>NUCLEOTIDE SEQUENCE [LARGE SCALE GENOMIC DNA]</scope>
    <source>
        <strain evidence="1 2">ISRA400</strain>
    </source>
</reference>